<dbReference type="RefSeq" id="WP_108686009.1">
    <property type="nucleotide sequence ID" value="NZ_QCYK01000001.1"/>
</dbReference>
<reference evidence="2 3" key="1">
    <citation type="submission" date="2018-04" db="EMBL/GenBank/DDBJ databases">
        <title>Chitinophaga fuyangensis sp. nov., isolated from soil in a chemical factory.</title>
        <authorList>
            <person name="Chen K."/>
        </authorList>
    </citation>
    <scope>NUCLEOTIDE SEQUENCE [LARGE SCALE GENOMIC DNA]</scope>
    <source>
        <strain evidence="2 3">LY-1</strain>
    </source>
</reference>
<keyword evidence="1" id="KW-0812">Transmembrane</keyword>
<evidence type="ECO:0000256" key="1">
    <source>
        <dbReference type="SAM" id="Phobius"/>
    </source>
</evidence>
<feature type="transmembrane region" description="Helical" evidence="1">
    <location>
        <begin position="81"/>
        <end position="102"/>
    </location>
</feature>
<keyword evidence="3" id="KW-1185">Reference proteome</keyword>
<sequence length="136" mass="15047">MQHTYSWGPRSASFWMAALIALGISFIGLRFLFMPQVAAPAFGIDLPAGSPLLYGLIKGIRDLFSGLVLTYLLWTRNLRVTLVVFSLACLIPMTDGLTIWLANGPKDVQHLCIHWGTAAYGLVTSALMLRSWHRQA</sequence>
<organism evidence="2 3">
    <name type="scientific">Chitinophaga parva</name>
    <dbReference type="NCBI Taxonomy" id="2169414"/>
    <lineage>
        <taxon>Bacteria</taxon>
        <taxon>Pseudomonadati</taxon>
        <taxon>Bacteroidota</taxon>
        <taxon>Chitinophagia</taxon>
        <taxon>Chitinophagales</taxon>
        <taxon>Chitinophagaceae</taxon>
        <taxon>Chitinophaga</taxon>
    </lineage>
</organism>
<gene>
    <name evidence="2" type="ORF">DCC81_07930</name>
</gene>
<evidence type="ECO:0000313" key="3">
    <source>
        <dbReference type="Proteomes" id="UP000244450"/>
    </source>
</evidence>
<protein>
    <recommendedName>
        <fullName evidence="4">DUF4267 domain-containing protein</fullName>
    </recommendedName>
</protein>
<evidence type="ECO:0008006" key="4">
    <source>
        <dbReference type="Google" id="ProtNLM"/>
    </source>
</evidence>
<feature type="transmembrane region" description="Helical" evidence="1">
    <location>
        <begin position="108"/>
        <end position="129"/>
    </location>
</feature>
<feature type="transmembrane region" description="Helical" evidence="1">
    <location>
        <begin position="53"/>
        <end position="74"/>
    </location>
</feature>
<keyword evidence="1" id="KW-0472">Membrane</keyword>
<evidence type="ECO:0000313" key="2">
    <source>
        <dbReference type="EMBL" id="PUZ29371.1"/>
    </source>
</evidence>
<dbReference type="Proteomes" id="UP000244450">
    <property type="component" value="Unassembled WGS sequence"/>
</dbReference>
<accession>A0A2T7BP24</accession>
<dbReference type="OrthoDB" id="2968810at2"/>
<dbReference type="EMBL" id="QCYK01000001">
    <property type="protein sequence ID" value="PUZ29371.1"/>
    <property type="molecule type" value="Genomic_DNA"/>
</dbReference>
<dbReference type="InterPro" id="IPR025363">
    <property type="entry name" value="DUF4267"/>
</dbReference>
<keyword evidence="1" id="KW-1133">Transmembrane helix</keyword>
<proteinExistence type="predicted"/>
<comment type="caution">
    <text evidence="2">The sequence shown here is derived from an EMBL/GenBank/DDBJ whole genome shotgun (WGS) entry which is preliminary data.</text>
</comment>
<dbReference type="Pfam" id="PF14087">
    <property type="entry name" value="DUF4267"/>
    <property type="match status" value="1"/>
</dbReference>
<name>A0A2T7BP24_9BACT</name>
<feature type="transmembrane region" description="Helical" evidence="1">
    <location>
        <begin position="12"/>
        <end position="33"/>
    </location>
</feature>
<dbReference type="AlphaFoldDB" id="A0A2T7BP24"/>